<protein>
    <recommendedName>
        <fullName evidence="3">Integrase zinc-binding domain-containing protein</fullName>
    </recommendedName>
</protein>
<organism evidence="1 2">
    <name type="scientific">Dryococelus australis</name>
    <dbReference type="NCBI Taxonomy" id="614101"/>
    <lineage>
        <taxon>Eukaryota</taxon>
        <taxon>Metazoa</taxon>
        <taxon>Ecdysozoa</taxon>
        <taxon>Arthropoda</taxon>
        <taxon>Hexapoda</taxon>
        <taxon>Insecta</taxon>
        <taxon>Pterygota</taxon>
        <taxon>Neoptera</taxon>
        <taxon>Polyneoptera</taxon>
        <taxon>Phasmatodea</taxon>
        <taxon>Verophasmatodea</taxon>
        <taxon>Anareolatae</taxon>
        <taxon>Phasmatidae</taxon>
        <taxon>Eurycanthinae</taxon>
        <taxon>Dryococelus</taxon>
    </lineage>
</organism>
<reference evidence="1 2" key="1">
    <citation type="submission" date="2023-02" db="EMBL/GenBank/DDBJ databases">
        <title>LHISI_Scaffold_Assembly.</title>
        <authorList>
            <person name="Stuart O.P."/>
            <person name="Cleave R."/>
            <person name="Magrath M.J.L."/>
            <person name="Mikheyev A.S."/>
        </authorList>
    </citation>
    <scope>NUCLEOTIDE SEQUENCE [LARGE SCALE GENOMIC DNA]</scope>
    <source>
        <strain evidence="1">Daus_M_001</strain>
        <tissue evidence="1">Leg muscle</tissue>
    </source>
</reference>
<evidence type="ECO:0008006" key="3">
    <source>
        <dbReference type="Google" id="ProtNLM"/>
    </source>
</evidence>
<dbReference type="EMBL" id="JARBHB010000004">
    <property type="protein sequence ID" value="KAJ8885329.1"/>
    <property type="molecule type" value="Genomic_DNA"/>
</dbReference>
<gene>
    <name evidence="1" type="ORF">PR048_011526</name>
</gene>
<dbReference type="Proteomes" id="UP001159363">
    <property type="component" value="Chromosome X"/>
</dbReference>
<accession>A0ABQ9HLS3</accession>
<comment type="caution">
    <text evidence="1">The sequence shown here is derived from an EMBL/GenBank/DDBJ whole genome shotgun (WGS) entry which is preliminary data.</text>
</comment>
<proteinExistence type="predicted"/>
<name>A0ABQ9HLS3_9NEOP</name>
<evidence type="ECO:0000313" key="1">
    <source>
        <dbReference type="EMBL" id="KAJ8885329.1"/>
    </source>
</evidence>
<keyword evidence="2" id="KW-1185">Reference proteome</keyword>
<evidence type="ECO:0000313" key="2">
    <source>
        <dbReference type="Proteomes" id="UP001159363"/>
    </source>
</evidence>
<sequence length="89" mass="10484">MLKSVLLSKLIKTPLSALLSGKYRMKNVLDYYRKNYCILSPQESFVFCGVRMKKVRPMVLHYFHDCEIMGHTGIVKTKYSIKKDFFDQI</sequence>